<dbReference type="Proteomes" id="UP000027920">
    <property type="component" value="Unassembled WGS sequence"/>
</dbReference>
<accession>A0A072PTQ2</accession>
<proteinExistence type="predicted"/>
<comment type="caution">
    <text evidence="2">The sequence shown here is derived from an EMBL/GenBank/DDBJ whole genome shotgun (WGS) entry which is preliminary data.</text>
</comment>
<dbReference type="SUPFAM" id="SSF51735">
    <property type="entry name" value="NAD(P)-binding Rossmann-fold domains"/>
    <property type="match status" value="1"/>
</dbReference>
<dbReference type="InterPro" id="IPR020843">
    <property type="entry name" value="ER"/>
</dbReference>
<reference evidence="2 3" key="1">
    <citation type="submission" date="2013-03" db="EMBL/GenBank/DDBJ databases">
        <title>The Genome Sequence of Exophiala aquamarina CBS 119918.</title>
        <authorList>
            <consortium name="The Broad Institute Genomics Platform"/>
            <person name="Cuomo C."/>
            <person name="de Hoog S."/>
            <person name="Gorbushina A."/>
            <person name="Walker B."/>
            <person name="Young S.K."/>
            <person name="Zeng Q."/>
            <person name="Gargeya S."/>
            <person name="Fitzgerald M."/>
            <person name="Haas B."/>
            <person name="Abouelleil A."/>
            <person name="Allen A.W."/>
            <person name="Alvarado L."/>
            <person name="Arachchi H.M."/>
            <person name="Berlin A.M."/>
            <person name="Chapman S.B."/>
            <person name="Gainer-Dewar J."/>
            <person name="Goldberg J."/>
            <person name="Griggs A."/>
            <person name="Gujja S."/>
            <person name="Hansen M."/>
            <person name="Howarth C."/>
            <person name="Imamovic A."/>
            <person name="Ireland A."/>
            <person name="Larimer J."/>
            <person name="McCowan C."/>
            <person name="Murphy C."/>
            <person name="Pearson M."/>
            <person name="Poon T.W."/>
            <person name="Priest M."/>
            <person name="Roberts A."/>
            <person name="Saif S."/>
            <person name="Shea T."/>
            <person name="Sisk P."/>
            <person name="Sykes S."/>
            <person name="Wortman J."/>
            <person name="Nusbaum C."/>
            <person name="Birren B."/>
        </authorList>
    </citation>
    <scope>NUCLEOTIDE SEQUENCE [LARGE SCALE GENOMIC DNA]</scope>
    <source>
        <strain evidence="2 3">CBS 119918</strain>
    </source>
</reference>
<organism evidence="2 3">
    <name type="scientific">Exophiala aquamarina CBS 119918</name>
    <dbReference type="NCBI Taxonomy" id="1182545"/>
    <lineage>
        <taxon>Eukaryota</taxon>
        <taxon>Fungi</taxon>
        <taxon>Dikarya</taxon>
        <taxon>Ascomycota</taxon>
        <taxon>Pezizomycotina</taxon>
        <taxon>Eurotiomycetes</taxon>
        <taxon>Chaetothyriomycetidae</taxon>
        <taxon>Chaetothyriales</taxon>
        <taxon>Herpotrichiellaceae</taxon>
        <taxon>Exophiala</taxon>
    </lineage>
</organism>
<dbReference type="SUPFAM" id="SSF50129">
    <property type="entry name" value="GroES-like"/>
    <property type="match status" value="1"/>
</dbReference>
<dbReference type="InterPro" id="IPR036291">
    <property type="entry name" value="NAD(P)-bd_dom_sf"/>
</dbReference>
<evidence type="ECO:0000259" key="1">
    <source>
        <dbReference type="SMART" id="SM00829"/>
    </source>
</evidence>
<dbReference type="Gene3D" id="3.90.180.10">
    <property type="entry name" value="Medium-chain alcohol dehydrogenases, catalytic domain"/>
    <property type="match status" value="1"/>
</dbReference>
<dbReference type="PANTHER" id="PTHR11695:SF294">
    <property type="entry name" value="RETICULON-4-INTERACTING PROTEIN 1, MITOCHONDRIAL"/>
    <property type="match status" value="1"/>
</dbReference>
<dbReference type="RefSeq" id="XP_013265821.1">
    <property type="nucleotide sequence ID" value="XM_013410367.1"/>
</dbReference>
<dbReference type="GeneID" id="25276155"/>
<dbReference type="InterPro" id="IPR013154">
    <property type="entry name" value="ADH-like_N"/>
</dbReference>
<dbReference type="CDD" id="cd08267">
    <property type="entry name" value="MDR1"/>
    <property type="match status" value="1"/>
</dbReference>
<sequence>MAELPKTMRAWRFARSGKPKEVLELKIDAPTPPAPKAGEVMIRVSYVAINPADYKLMDLRIPFRYPATPSIDFVGEVVRAGKLAPTSPTNVRVGMTVAGSVPTRLIIRGAGVLADYIVLPAHAVVENPRDLQETVAAGLLGVAGQTSAMVLEKAMLREGDRVLLNGASGGVGCILVQVLCGMGIRVTGVCSSRNEALVRRLGAEEVIDYTVHEDLYDHLSSACTSPGNRPFDAIIDCVGNMSLYYKSPGYLKTDGQFLCIERPFLKSLKVSCWPVILGGTARTFKGVMNDPSGRLGEIVVEWFEKGWIKEIPVDSVFSMDDVVQALERQATGRAVGKIFVKVK</sequence>
<dbReference type="SMART" id="SM00829">
    <property type="entry name" value="PKS_ER"/>
    <property type="match status" value="1"/>
</dbReference>
<gene>
    <name evidence="2" type="ORF">A1O9_01208</name>
</gene>
<dbReference type="OrthoDB" id="3509362at2759"/>
<keyword evidence="3" id="KW-1185">Reference proteome</keyword>
<dbReference type="VEuPathDB" id="FungiDB:A1O9_01208"/>
<feature type="domain" description="Enoyl reductase (ER)" evidence="1">
    <location>
        <begin position="20"/>
        <end position="340"/>
    </location>
</feature>
<dbReference type="Pfam" id="PF08240">
    <property type="entry name" value="ADH_N"/>
    <property type="match status" value="1"/>
</dbReference>
<dbReference type="Pfam" id="PF13602">
    <property type="entry name" value="ADH_zinc_N_2"/>
    <property type="match status" value="1"/>
</dbReference>
<dbReference type="Gene3D" id="3.40.50.720">
    <property type="entry name" value="NAD(P)-binding Rossmann-like Domain"/>
    <property type="match status" value="1"/>
</dbReference>
<dbReference type="STRING" id="1182545.A0A072PTQ2"/>
<evidence type="ECO:0000313" key="2">
    <source>
        <dbReference type="EMBL" id="KEF63231.1"/>
    </source>
</evidence>
<evidence type="ECO:0000313" key="3">
    <source>
        <dbReference type="Proteomes" id="UP000027920"/>
    </source>
</evidence>
<dbReference type="PANTHER" id="PTHR11695">
    <property type="entry name" value="ALCOHOL DEHYDROGENASE RELATED"/>
    <property type="match status" value="1"/>
</dbReference>
<dbReference type="EMBL" id="AMGV01000001">
    <property type="protein sequence ID" value="KEF63231.1"/>
    <property type="molecule type" value="Genomic_DNA"/>
</dbReference>
<dbReference type="AlphaFoldDB" id="A0A072PTQ2"/>
<dbReference type="InterPro" id="IPR050700">
    <property type="entry name" value="YIM1/Zinc_Alcohol_DH_Fams"/>
</dbReference>
<dbReference type="HOGENOM" id="CLU_026673_3_3_1"/>
<protein>
    <recommendedName>
        <fullName evidence="1">Enoyl reductase (ER) domain-containing protein</fullName>
    </recommendedName>
</protein>
<name>A0A072PTQ2_9EURO</name>
<dbReference type="GO" id="GO:0016491">
    <property type="term" value="F:oxidoreductase activity"/>
    <property type="evidence" value="ECO:0007669"/>
    <property type="project" value="InterPro"/>
</dbReference>
<dbReference type="InterPro" id="IPR011032">
    <property type="entry name" value="GroES-like_sf"/>
</dbReference>
<dbReference type="GO" id="GO:0005739">
    <property type="term" value="C:mitochondrion"/>
    <property type="evidence" value="ECO:0007669"/>
    <property type="project" value="TreeGrafter"/>
</dbReference>